<protein>
    <submittedName>
        <fullName evidence="6">Transketolase</fullName>
    </submittedName>
</protein>
<dbReference type="InterPro" id="IPR033248">
    <property type="entry name" value="Transketolase_C"/>
</dbReference>
<dbReference type="InterPro" id="IPR029061">
    <property type="entry name" value="THDP-binding"/>
</dbReference>
<proteinExistence type="inferred from homology"/>
<comment type="similarity">
    <text evidence="2">Belongs to the transketolase family.</text>
</comment>
<keyword evidence="7" id="KW-1185">Reference proteome</keyword>
<dbReference type="EMBL" id="CP036402">
    <property type="protein sequence ID" value="QBI20867.1"/>
    <property type="molecule type" value="Genomic_DNA"/>
</dbReference>
<dbReference type="Gene3D" id="3.40.50.920">
    <property type="match status" value="1"/>
</dbReference>
<dbReference type="FunFam" id="3.40.50.970:FF:000129">
    <property type="entry name" value="Transketolase"/>
    <property type="match status" value="1"/>
</dbReference>
<dbReference type="SUPFAM" id="SSF52518">
    <property type="entry name" value="Thiamin diphosphate-binding fold (THDP-binding)"/>
    <property type="match status" value="1"/>
</dbReference>
<evidence type="ECO:0000256" key="2">
    <source>
        <dbReference type="ARBA" id="ARBA00007131"/>
    </source>
</evidence>
<feature type="region of interest" description="Disordered" evidence="4">
    <location>
        <begin position="314"/>
        <end position="336"/>
    </location>
</feature>
<comment type="cofactor">
    <cofactor evidence="1">
        <name>thiamine diphosphate</name>
        <dbReference type="ChEBI" id="CHEBI:58937"/>
    </cofactor>
</comment>
<reference evidence="6 7" key="1">
    <citation type="submission" date="2019-01" db="EMBL/GenBank/DDBJ databases">
        <title>Egibacter rhizosphaerae EGI 80759T.</title>
        <authorList>
            <person name="Chen D.-D."/>
            <person name="Tian Y."/>
            <person name="Jiao J.-Y."/>
            <person name="Zhang X.-T."/>
            <person name="Zhang Y.-G."/>
            <person name="Zhang Y."/>
            <person name="Xiao M."/>
            <person name="Shu W.-S."/>
            <person name="Li W.-J."/>
        </authorList>
    </citation>
    <scope>NUCLEOTIDE SEQUENCE [LARGE SCALE GENOMIC DNA]</scope>
    <source>
        <strain evidence="6 7">EGI 80759</strain>
    </source>
</reference>
<dbReference type="Proteomes" id="UP000291469">
    <property type="component" value="Chromosome"/>
</dbReference>
<dbReference type="SMART" id="SM00861">
    <property type="entry name" value="Transket_pyr"/>
    <property type="match status" value="1"/>
</dbReference>
<dbReference type="Gene3D" id="3.40.50.970">
    <property type="match status" value="1"/>
</dbReference>
<dbReference type="PANTHER" id="PTHR43825">
    <property type="entry name" value="PYRUVATE DEHYDROGENASE E1 COMPONENT"/>
    <property type="match status" value="1"/>
</dbReference>
<accession>A0A411YI21</accession>
<dbReference type="Pfam" id="PF02780">
    <property type="entry name" value="Transketolase_C"/>
    <property type="match status" value="1"/>
</dbReference>
<evidence type="ECO:0000256" key="1">
    <source>
        <dbReference type="ARBA" id="ARBA00001964"/>
    </source>
</evidence>
<dbReference type="OrthoDB" id="9759664at2"/>
<evidence type="ECO:0000256" key="3">
    <source>
        <dbReference type="ARBA" id="ARBA00023052"/>
    </source>
</evidence>
<evidence type="ECO:0000313" key="6">
    <source>
        <dbReference type="EMBL" id="QBI20867.1"/>
    </source>
</evidence>
<keyword evidence="3" id="KW-0786">Thiamine pyrophosphate</keyword>
<dbReference type="InterPro" id="IPR009014">
    <property type="entry name" value="Transketo_C/PFOR_II"/>
</dbReference>
<dbReference type="InterPro" id="IPR005475">
    <property type="entry name" value="Transketolase-like_Pyr-bd"/>
</dbReference>
<dbReference type="PANTHER" id="PTHR43825:SF1">
    <property type="entry name" value="TRANSKETOLASE-LIKE PYRIMIDINE-BINDING DOMAIN-CONTAINING PROTEIN"/>
    <property type="match status" value="1"/>
</dbReference>
<organism evidence="6 7">
    <name type="scientific">Egibacter rhizosphaerae</name>
    <dbReference type="NCBI Taxonomy" id="1670831"/>
    <lineage>
        <taxon>Bacteria</taxon>
        <taxon>Bacillati</taxon>
        <taxon>Actinomycetota</taxon>
        <taxon>Nitriliruptoria</taxon>
        <taxon>Egibacterales</taxon>
        <taxon>Egibacteraceae</taxon>
        <taxon>Egibacter</taxon>
    </lineage>
</organism>
<dbReference type="SUPFAM" id="SSF52922">
    <property type="entry name" value="TK C-terminal domain-like"/>
    <property type="match status" value="1"/>
</dbReference>
<dbReference type="GO" id="GO:0000287">
    <property type="term" value="F:magnesium ion binding"/>
    <property type="evidence" value="ECO:0007669"/>
    <property type="project" value="UniProtKB-ARBA"/>
</dbReference>
<sequence>MHREPPFSIEQKPYGTALVELATTVEEVVCLSGDLTRQCEVDGFAEALPDRFLSMGMAEANMMGVAGGLARKGFAPFVHTFGVFATRRAYDQVAMAIAYPRLPVTIVGFMPGLSSPGGPSHQAIDDLALMRALPNMTVIDLADAATIKQTVPDVLDRDGPVYLRLKRGDIPVVFEEGKRLPAEGAELLRHGTDLAVVAAGTPLTTAIQATGLLEEAGVSTSLLHAPVVKPLAADLVRDTAASVDAVLVLEDHPALGGLASAVSEALSQVGCPTPLHKVGRTDTFAEPAQDRAFLYRTYGLTTQDVIDTAWDALERPGEPPITTPEPASSPDVYAPV</sequence>
<dbReference type="RefSeq" id="WP_131155860.1">
    <property type="nucleotide sequence ID" value="NZ_CP036402.1"/>
</dbReference>
<evidence type="ECO:0000256" key="4">
    <source>
        <dbReference type="SAM" id="MobiDB-lite"/>
    </source>
</evidence>
<dbReference type="CDD" id="cd07033">
    <property type="entry name" value="TPP_PYR_DXS_TK_like"/>
    <property type="match status" value="1"/>
</dbReference>
<gene>
    <name evidence="6" type="ORF">ER308_15665</name>
</gene>
<evidence type="ECO:0000259" key="5">
    <source>
        <dbReference type="SMART" id="SM00861"/>
    </source>
</evidence>
<feature type="domain" description="Transketolase-like pyrimidine-binding" evidence="5">
    <location>
        <begin position="11"/>
        <end position="172"/>
    </location>
</feature>
<evidence type="ECO:0000313" key="7">
    <source>
        <dbReference type="Proteomes" id="UP000291469"/>
    </source>
</evidence>
<dbReference type="Pfam" id="PF02779">
    <property type="entry name" value="Transket_pyr"/>
    <property type="match status" value="1"/>
</dbReference>
<name>A0A411YI21_9ACTN</name>
<dbReference type="AlphaFoldDB" id="A0A411YI21"/>
<dbReference type="InterPro" id="IPR051157">
    <property type="entry name" value="PDH/Transketolase"/>
</dbReference>
<dbReference type="KEGG" id="erz:ER308_15665"/>